<proteinExistence type="predicted"/>
<keyword evidence="1" id="KW-1133">Transmembrane helix</keyword>
<keyword evidence="1" id="KW-0812">Transmembrane</keyword>
<sequence>MTEPDQEGEMTESTLTTKMVKRRNNRCCYGLLHITTATLLIGCLELCYFSYEIFSTIYHFIQTGEQYLLSLSISLFGIILAFIALLLLFIAIKTSTSYLLVPHLLMQAAATCVLSLICLFCLFAVIAGTSLDFRIVNVGDNIVDDLALIMTGKSTYELIYMSRGLTLILSFTCIFLFLLDLMQIWMLIIVFRCFSHLQEMAILKTQCIAINRGANRISARSKRQNCAANDAKNNNCFSLEMNSMKFVRKN</sequence>
<dbReference type="EMBL" id="JH712163">
    <property type="protein sequence ID" value="EFO26054.2"/>
    <property type="molecule type" value="Genomic_DNA"/>
</dbReference>
<dbReference type="GeneID" id="9939817"/>
<dbReference type="PANTHER" id="PTHR34851:SF5">
    <property type="entry name" value="MARVEL DOMAIN-CONTAINING PROTEIN"/>
    <property type="match status" value="1"/>
</dbReference>
<feature type="transmembrane region" description="Helical" evidence="1">
    <location>
        <begin position="71"/>
        <end position="92"/>
    </location>
</feature>
<dbReference type="KEGG" id="loa:LOAG_02429"/>
<evidence type="ECO:0000256" key="1">
    <source>
        <dbReference type="SAM" id="Phobius"/>
    </source>
</evidence>
<keyword evidence="1" id="KW-0472">Membrane</keyword>
<accession>A0A1S0U775</accession>
<dbReference type="OrthoDB" id="5813665at2759"/>
<organism evidence="2">
    <name type="scientific">Loa loa</name>
    <name type="common">Eye worm</name>
    <name type="synonym">Filaria loa</name>
    <dbReference type="NCBI Taxonomy" id="7209"/>
    <lineage>
        <taxon>Eukaryota</taxon>
        <taxon>Metazoa</taxon>
        <taxon>Ecdysozoa</taxon>
        <taxon>Nematoda</taxon>
        <taxon>Chromadorea</taxon>
        <taxon>Rhabditida</taxon>
        <taxon>Spirurina</taxon>
        <taxon>Spiruromorpha</taxon>
        <taxon>Filarioidea</taxon>
        <taxon>Onchocercidae</taxon>
        <taxon>Loa</taxon>
    </lineage>
</organism>
<reference evidence="2" key="1">
    <citation type="submission" date="2012-04" db="EMBL/GenBank/DDBJ databases">
        <title>The Genome Sequence of Loa loa.</title>
        <authorList>
            <consortium name="The Broad Institute Genome Sequencing Platform"/>
            <consortium name="Broad Institute Genome Sequencing Center for Infectious Disease"/>
            <person name="Nutman T.B."/>
            <person name="Fink D.L."/>
            <person name="Russ C."/>
            <person name="Young S."/>
            <person name="Zeng Q."/>
            <person name="Gargeya S."/>
            <person name="Alvarado L."/>
            <person name="Berlin A."/>
            <person name="Chapman S.B."/>
            <person name="Chen Z."/>
            <person name="Freedman E."/>
            <person name="Gellesch M."/>
            <person name="Goldberg J."/>
            <person name="Griggs A."/>
            <person name="Gujja S."/>
            <person name="Heilman E.R."/>
            <person name="Heiman D."/>
            <person name="Howarth C."/>
            <person name="Mehta T."/>
            <person name="Neiman D."/>
            <person name="Pearson M."/>
            <person name="Roberts A."/>
            <person name="Saif S."/>
            <person name="Shea T."/>
            <person name="Shenoy N."/>
            <person name="Sisk P."/>
            <person name="Stolte C."/>
            <person name="Sykes S."/>
            <person name="White J."/>
            <person name="Yandava C."/>
            <person name="Haas B."/>
            <person name="Henn M.R."/>
            <person name="Nusbaum C."/>
            <person name="Birren B."/>
        </authorList>
    </citation>
    <scope>NUCLEOTIDE SEQUENCE [LARGE SCALE GENOMIC DNA]</scope>
</reference>
<protein>
    <submittedName>
        <fullName evidence="2">Uncharacterized protein</fullName>
    </submittedName>
</protein>
<dbReference type="AlphaFoldDB" id="A0A1S0U775"/>
<dbReference type="CTD" id="9939817"/>
<evidence type="ECO:0000313" key="2">
    <source>
        <dbReference type="EMBL" id="EFO26054.2"/>
    </source>
</evidence>
<gene>
    <name evidence="2" type="ORF">LOAG_02429</name>
</gene>
<dbReference type="InParanoid" id="A0A1S0U775"/>
<dbReference type="PANTHER" id="PTHR34851">
    <property type="entry name" value="PROTEIN CBG05235-RELATED"/>
    <property type="match status" value="1"/>
</dbReference>
<feature type="transmembrane region" description="Helical" evidence="1">
    <location>
        <begin position="104"/>
        <end position="127"/>
    </location>
</feature>
<feature type="transmembrane region" description="Helical" evidence="1">
    <location>
        <begin position="28"/>
        <end position="51"/>
    </location>
</feature>
<feature type="transmembrane region" description="Helical" evidence="1">
    <location>
        <begin position="167"/>
        <end position="194"/>
    </location>
</feature>
<dbReference type="RefSeq" id="XP_020303598.1">
    <property type="nucleotide sequence ID" value="XM_020446007.1"/>
</dbReference>
<name>A0A1S0U775_LOALO</name>
<dbReference type="OMA" id="LIIVFRC"/>